<dbReference type="PRINTS" id="PR00081">
    <property type="entry name" value="GDHRDH"/>
</dbReference>
<dbReference type="EMBL" id="JBHEZX010000009">
    <property type="protein sequence ID" value="MFC1411882.1"/>
    <property type="molecule type" value="Genomic_DNA"/>
</dbReference>
<gene>
    <name evidence="1" type="ORF">ACEZDG_21700</name>
</gene>
<proteinExistence type="predicted"/>
<dbReference type="Proteomes" id="UP001592582">
    <property type="component" value="Unassembled WGS sequence"/>
</dbReference>
<protein>
    <submittedName>
        <fullName evidence="1">SDR family oxidoreductase</fullName>
    </submittedName>
</protein>
<dbReference type="PANTHER" id="PTHR42879">
    <property type="entry name" value="3-OXOACYL-(ACYL-CARRIER-PROTEIN) REDUCTASE"/>
    <property type="match status" value="1"/>
</dbReference>
<dbReference type="InterPro" id="IPR002347">
    <property type="entry name" value="SDR_fam"/>
</dbReference>
<evidence type="ECO:0000313" key="2">
    <source>
        <dbReference type="Proteomes" id="UP001592582"/>
    </source>
</evidence>
<organism evidence="1 2">
    <name type="scientific">Streptacidiphilus alkalitolerans</name>
    <dbReference type="NCBI Taxonomy" id="3342712"/>
    <lineage>
        <taxon>Bacteria</taxon>
        <taxon>Bacillati</taxon>
        <taxon>Actinomycetota</taxon>
        <taxon>Actinomycetes</taxon>
        <taxon>Kitasatosporales</taxon>
        <taxon>Streptomycetaceae</taxon>
        <taxon>Streptacidiphilus</taxon>
    </lineage>
</organism>
<sequence length="317" mass="31930">MAPAIHGVRLNPLGTGIQHTVPEPGPPVRRTCPAHRESGDQETAINPTSSPTRTALVGGGGSGIGYASAERLLRAGHRVVITGRRQDALAGAAARLRTGSAGADLGSTGFGGTVEALVGDMGEPAAAAAAVDGVEARHGSLDILVLNAAGPLPGRVLEVDDKQWHDGLDLLLLGPLALARAALPRMAARGFGRVVFITSTAVRQPQPDLALSVVLRSAATAAAKLLAREFAGQGVTVNCVAPGATATERRRQILEARARSTGTGVGEVDAEDAAGIPAGRAAAPQEIGAAVAFLASAEASYVNGTVLTVDGGRTETV</sequence>
<dbReference type="InterPro" id="IPR050259">
    <property type="entry name" value="SDR"/>
</dbReference>
<dbReference type="SUPFAM" id="SSF51735">
    <property type="entry name" value="NAD(P)-binding Rossmann-fold domains"/>
    <property type="match status" value="1"/>
</dbReference>
<name>A0ABV6VDU4_9ACTN</name>
<dbReference type="Gene3D" id="3.40.50.720">
    <property type="entry name" value="NAD(P)-binding Rossmann-like Domain"/>
    <property type="match status" value="1"/>
</dbReference>
<dbReference type="Pfam" id="PF13561">
    <property type="entry name" value="adh_short_C2"/>
    <property type="match status" value="1"/>
</dbReference>
<evidence type="ECO:0000313" key="1">
    <source>
        <dbReference type="EMBL" id="MFC1411882.1"/>
    </source>
</evidence>
<comment type="caution">
    <text evidence="1">The sequence shown here is derived from an EMBL/GenBank/DDBJ whole genome shotgun (WGS) entry which is preliminary data.</text>
</comment>
<reference evidence="1 2" key="1">
    <citation type="submission" date="2024-09" db="EMBL/GenBank/DDBJ databases">
        <authorList>
            <person name="Lee S.D."/>
        </authorList>
    </citation>
    <scope>NUCLEOTIDE SEQUENCE [LARGE SCALE GENOMIC DNA]</scope>
    <source>
        <strain evidence="1 2">N1-1</strain>
    </source>
</reference>
<dbReference type="PANTHER" id="PTHR42879:SF6">
    <property type="entry name" value="NADPH-DEPENDENT REDUCTASE BACG"/>
    <property type="match status" value="1"/>
</dbReference>
<dbReference type="InterPro" id="IPR036291">
    <property type="entry name" value="NAD(P)-bd_dom_sf"/>
</dbReference>
<keyword evidence="2" id="KW-1185">Reference proteome</keyword>
<accession>A0ABV6VDU4</accession>